<comment type="caution">
    <text evidence="2">The sequence shown here is derived from an EMBL/GenBank/DDBJ whole genome shotgun (WGS) entry which is preliminary data.</text>
</comment>
<evidence type="ECO:0000313" key="3">
    <source>
        <dbReference type="Proteomes" id="UP000650582"/>
    </source>
</evidence>
<sequence>MSHPSLEVRSPHAELPTLPYAHEVPAPLVLIIVSLTPTSLSQFLWATIGSRYAGYSAEAHGPIAELYPILTITWHLEQASVSANMCALSIYRTPMHSELGWYSAAVVICVVSMAAWYTPGGSKVAEWVWNGVEVYCEVLSVLAESVATVLAFRGTGSHTIPGAYLPAVHTIGGDEHHTATPILSQQLQTNIKLNSEATNTSRPRNQASATYARSLNQPEQANRSSVLPKTNEVKPPRNPTPSPASSPSSTNNNERVRKYSKMRTLRLPGKPTRPIRLPTENELAVRRANERAAIEACQRDKYCARELAGDGLFIHAPATRTRPEPGAIEYCHVVRQTRRETTVGPIKPSWGNRYAMEVPAITISGPQDTLIQETIHESCAKRAPPHPGRRSSTCGRIPLTTPYISDSSELSPFVSAGFSSSSIDYTEDESNEDRTPFKESKLGHIVKYKRKIQEQGTKRLNKIRTNMSDWLATIGAGNNKLVADDVAQKAGPVLRASPILTPLSTPPLSPAYSTCSSDASAPDTPIEEFYLPSPITMSVWAAGRYAHHQQSGPCSHA</sequence>
<proteinExistence type="predicted"/>
<dbReference type="EMBL" id="JACYCC010000040">
    <property type="protein sequence ID" value="KAF8677507.1"/>
    <property type="molecule type" value="Genomic_DNA"/>
</dbReference>
<feature type="region of interest" description="Disordered" evidence="1">
    <location>
        <begin position="195"/>
        <end position="276"/>
    </location>
</feature>
<gene>
    <name evidence="2" type="ORF">RHS04_06063</name>
</gene>
<dbReference type="Proteomes" id="UP000650582">
    <property type="component" value="Unassembled WGS sequence"/>
</dbReference>
<feature type="compositionally biased region" description="Polar residues" evidence="1">
    <location>
        <begin position="195"/>
        <end position="228"/>
    </location>
</feature>
<accession>A0A8H7H6L0</accession>
<name>A0A8H7H6L0_9AGAM</name>
<evidence type="ECO:0000313" key="2">
    <source>
        <dbReference type="EMBL" id="KAF8677507.1"/>
    </source>
</evidence>
<reference evidence="2" key="1">
    <citation type="submission" date="2020-09" db="EMBL/GenBank/DDBJ databases">
        <title>Comparative genome analyses of four rice-infecting Rhizoctonia solani isolates reveal extensive enrichment of homogalacturonan modification genes.</title>
        <authorList>
            <person name="Lee D.-Y."/>
            <person name="Jeon J."/>
            <person name="Kim K.-T."/>
            <person name="Cheong K."/>
            <person name="Song H."/>
            <person name="Choi G."/>
            <person name="Ko J."/>
            <person name="Opiyo S.O."/>
            <person name="Zuo S."/>
            <person name="Madhav S."/>
            <person name="Lee Y.-H."/>
            <person name="Wang G.-L."/>
        </authorList>
    </citation>
    <scope>NUCLEOTIDE SEQUENCE</scope>
    <source>
        <strain evidence="2">AG1-IA YN-7</strain>
    </source>
</reference>
<evidence type="ECO:0000256" key="1">
    <source>
        <dbReference type="SAM" id="MobiDB-lite"/>
    </source>
</evidence>
<protein>
    <submittedName>
        <fullName evidence="2">Uncharacterized protein</fullName>
    </submittedName>
</protein>
<dbReference type="AlphaFoldDB" id="A0A8H7H6L0"/>
<organism evidence="2 3">
    <name type="scientific">Rhizoctonia solani</name>
    <dbReference type="NCBI Taxonomy" id="456999"/>
    <lineage>
        <taxon>Eukaryota</taxon>
        <taxon>Fungi</taxon>
        <taxon>Dikarya</taxon>
        <taxon>Basidiomycota</taxon>
        <taxon>Agaricomycotina</taxon>
        <taxon>Agaricomycetes</taxon>
        <taxon>Cantharellales</taxon>
        <taxon>Ceratobasidiaceae</taxon>
        <taxon>Rhizoctonia</taxon>
    </lineage>
</organism>